<gene>
    <name evidence="9" type="ORF">PM10SUCC1_14030</name>
</gene>
<dbReference type="Pfam" id="PF03734">
    <property type="entry name" value="YkuD"/>
    <property type="match status" value="1"/>
</dbReference>
<feature type="active site" description="Proton donor/acceptor" evidence="6">
    <location>
        <position position="354"/>
    </location>
</feature>
<evidence type="ECO:0000256" key="5">
    <source>
        <dbReference type="ARBA" id="ARBA00023316"/>
    </source>
</evidence>
<evidence type="ECO:0000313" key="9">
    <source>
        <dbReference type="EMBL" id="GLI55889.1"/>
    </source>
</evidence>
<feature type="active site" description="Nucleophile" evidence="6">
    <location>
        <position position="386"/>
    </location>
</feature>
<keyword evidence="7" id="KW-0732">Signal</keyword>
<dbReference type="Proteomes" id="UP001144471">
    <property type="component" value="Unassembled WGS sequence"/>
</dbReference>
<keyword evidence="10" id="KW-1185">Reference proteome</keyword>
<dbReference type="CDD" id="cd16913">
    <property type="entry name" value="YkuD_like"/>
    <property type="match status" value="1"/>
</dbReference>
<dbReference type="GO" id="GO:0071555">
    <property type="term" value="P:cell wall organization"/>
    <property type="evidence" value="ECO:0007669"/>
    <property type="project" value="UniProtKB-UniRule"/>
</dbReference>
<evidence type="ECO:0000256" key="4">
    <source>
        <dbReference type="ARBA" id="ARBA00022984"/>
    </source>
</evidence>
<feature type="domain" description="L,D-TPase catalytic" evidence="8">
    <location>
        <begin position="273"/>
        <end position="423"/>
    </location>
</feature>
<dbReference type="Pfam" id="PF08239">
    <property type="entry name" value="SH3_3"/>
    <property type="match status" value="1"/>
</dbReference>
<feature type="signal peptide" evidence="7">
    <location>
        <begin position="1"/>
        <end position="19"/>
    </location>
</feature>
<reference evidence="9" key="1">
    <citation type="submission" date="2022-12" db="EMBL/GenBank/DDBJ databases">
        <title>Reference genome sequencing for broad-spectrum identification of bacterial and archaeal isolates by mass spectrometry.</title>
        <authorList>
            <person name="Sekiguchi Y."/>
            <person name="Tourlousse D.M."/>
        </authorList>
    </citation>
    <scope>NUCLEOTIDE SEQUENCE</scope>
    <source>
        <strain evidence="9">10succ1</strain>
    </source>
</reference>
<comment type="caution">
    <text evidence="9">The sequence shown here is derived from an EMBL/GenBank/DDBJ whole genome shotgun (WGS) entry which is preliminary data.</text>
</comment>
<dbReference type="InterPro" id="IPR005490">
    <property type="entry name" value="LD_TPept_cat_dom"/>
</dbReference>
<keyword evidence="5 6" id="KW-0961">Cell wall biogenesis/degradation</keyword>
<dbReference type="InterPro" id="IPR003646">
    <property type="entry name" value="SH3-like_bac-type"/>
</dbReference>
<dbReference type="GO" id="GO:0009252">
    <property type="term" value="P:peptidoglycan biosynthetic process"/>
    <property type="evidence" value="ECO:0007669"/>
    <property type="project" value="UniProtKB-KW"/>
</dbReference>
<evidence type="ECO:0000256" key="7">
    <source>
        <dbReference type="SAM" id="SignalP"/>
    </source>
</evidence>
<evidence type="ECO:0000256" key="1">
    <source>
        <dbReference type="ARBA" id="ARBA00004752"/>
    </source>
</evidence>
<sequence length="423" mass="48507">MKKVILFLALLIMSVGVVAENIERPHIDAKRGLNIEKVIALGTSAEEDEKIEEGAVNEELQEWQVVRKFSNEIEGEYPVDLKYQGTLPENLSYIIIARPRINLREKPTTESEIVAKAYEGKRYKVLELVENDMGEEWYRIDTPEGEVFVYKKIVLFREFRFAKMEEKIGELEGFIEGSIASGMEVASVNAYIPNPNNEGLMRDTDKYGNVEDQSAVGYYKGTKVFVADRTIVAIEGEVGKRYRIIKQGGEEPYLDISMRRIDKRLVIDSMPRKAIVIDIKNQNLGVYEREEDTWKLISYTYSKTGIESRLGFKTPRGAFIVPTAKNFMIYNDAYGEKEGYAQYAIRFSGGGYIHGTPFNLTEEEELEKYRRIKESLLGSYPGTRKCVRNTLEHAEFLFDWVVGEERREGNFQGIEENVVVIVI</sequence>
<dbReference type="InterPro" id="IPR038063">
    <property type="entry name" value="Transpep_catalytic_dom"/>
</dbReference>
<keyword evidence="4 6" id="KW-0573">Peptidoglycan synthesis</keyword>
<organism evidence="9 10">
    <name type="scientific">Propionigenium maris DSM 9537</name>
    <dbReference type="NCBI Taxonomy" id="1123000"/>
    <lineage>
        <taxon>Bacteria</taxon>
        <taxon>Fusobacteriati</taxon>
        <taxon>Fusobacteriota</taxon>
        <taxon>Fusobacteriia</taxon>
        <taxon>Fusobacteriales</taxon>
        <taxon>Fusobacteriaceae</taxon>
        <taxon>Propionigenium</taxon>
    </lineage>
</organism>
<protein>
    <recommendedName>
        <fullName evidence="8">L,D-TPase catalytic domain-containing protein</fullName>
    </recommendedName>
</protein>
<dbReference type="Gene3D" id="2.30.30.40">
    <property type="entry name" value="SH3 Domains"/>
    <property type="match status" value="1"/>
</dbReference>
<dbReference type="EMBL" id="BSDY01000005">
    <property type="protein sequence ID" value="GLI55889.1"/>
    <property type="molecule type" value="Genomic_DNA"/>
</dbReference>
<proteinExistence type="predicted"/>
<evidence type="ECO:0000259" key="8">
    <source>
        <dbReference type="PROSITE" id="PS52029"/>
    </source>
</evidence>
<dbReference type="SUPFAM" id="SSF141523">
    <property type="entry name" value="L,D-transpeptidase catalytic domain-like"/>
    <property type="match status" value="1"/>
</dbReference>
<evidence type="ECO:0000256" key="2">
    <source>
        <dbReference type="ARBA" id="ARBA00022679"/>
    </source>
</evidence>
<feature type="chain" id="PRO_5040999511" description="L,D-TPase catalytic domain-containing protein" evidence="7">
    <location>
        <begin position="20"/>
        <end position="423"/>
    </location>
</feature>
<dbReference type="RefSeq" id="WP_281834683.1">
    <property type="nucleotide sequence ID" value="NZ_BSDY01000005.1"/>
</dbReference>
<keyword evidence="3 6" id="KW-0133">Cell shape</keyword>
<keyword evidence="2" id="KW-0808">Transferase</keyword>
<dbReference type="AlphaFoldDB" id="A0A9W6GL69"/>
<dbReference type="PROSITE" id="PS52029">
    <property type="entry name" value="LD_TPASE"/>
    <property type="match status" value="1"/>
</dbReference>
<dbReference type="Gene3D" id="2.40.440.10">
    <property type="entry name" value="L,D-transpeptidase catalytic domain-like"/>
    <property type="match status" value="1"/>
</dbReference>
<evidence type="ECO:0000256" key="3">
    <source>
        <dbReference type="ARBA" id="ARBA00022960"/>
    </source>
</evidence>
<evidence type="ECO:0000313" key="10">
    <source>
        <dbReference type="Proteomes" id="UP001144471"/>
    </source>
</evidence>
<dbReference type="GO" id="GO:0008360">
    <property type="term" value="P:regulation of cell shape"/>
    <property type="evidence" value="ECO:0007669"/>
    <property type="project" value="UniProtKB-UniRule"/>
</dbReference>
<accession>A0A9W6GL69</accession>
<dbReference type="GO" id="GO:0016740">
    <property type="term" value="F:transferase activity"/>
    <property type="evidence" value="ECO:0007669"/>
    <property type="project" value="UniProtKB-KW"/>
</dbReference>
<comment type="pathway">
    <text evidence="1 6">Cell wall biogenesis; peptidoglycan biosynthesis.</text>
</comment>
<evidence type="ECO:0000256" key="6">
    <source>
        <dbReference type="PROSITE-ProRule" id="PRU01373"/>
    </source>
</evidence>
<name>A0A9W6GL69_9FUSO</name>